<keyword evidence="1" id="KW-0472">Membrane</keyword>
<dbReference type="RefSeq" id="WP_274141818.1">
    <property type="nucleotide sequence ID" value="NZ_JAJUBB010000005.1"/>
</dbReference>
<feature type="transmembrane region" description="Helical" evidence="1">
    <location>
        <begin position="17"/>
        <end position="37"/>
    </location>
</feature>
<evidence type="ECO:0000313" key="2">
    <source>
        <dbReference type="EMBL" id="MDD1781395.1"/>
    </source>
</evidence>
<keyword evidence="3" id="KW-1185">Reference proteome</keyword>
<keyword evidence="1" id="KW-0812">Transmembrane</keyword>
<accession>A0ABT5QLM3</accession>
<keyword evidence="1" id="KW-1133">Transmembrane helix</keyword>
<dbReference type="PANTHER" id="PTHR34980">
    <property type="entry name" value="INNER MEMBRANE PROTEIN-RELATED-RELATED"/>
    <property type="match status" value="1"/>
</dbReference>
<evidence type="ECO:0000313" key="3">
    <source>
        <dbReference type="Proteomes" id="UP001149821"/>
    </source>
</evidence>
<feature type="transmembrane region" description="Helical" evidence="1">
    <location>
        <begin position="81"/>
        <end position="98"/>
    </location>
</feature>
<dbReference type="InterPro" id="IPR008523">
    <property type="entry name" value="DUF805"/>
</dbReference>
<protein>
    <submittedName>
        <fullName evidence="2">DUF805 domain-containing protein</fullName>
    </submittedName>
</protein>
<organism evidence="2 3">
    <name type="scientific">Enterovibrio qingdaonensis</name>
    <dbReference type="NCBI Taxonomy" id="2899818"/>
    <lineage>
        <taxon>Bacteria</taxon>
        <taxon>Pseudomonadati</taxon>
        <taxon>Pseudomonadota</taxon>
        <taxon>Gammaproteobacteria</taxon>
        <taxon>Vibrionales</taxon>
        <taxon>Vibrionaceae</taxon>
        <taxon>Enterovibrio</taxon>
    </lineage>
</organism>
<proteinExistence type="predicted"/>
<reference evidence="2" key="1">
    <citation type="submission" date="2021-12" db="EMBL/GenBank/DDBJ databases">
        <title>Enterovibrio ZSDZ35 sp. nov. and Enterovibrio ZSDZ42 sp. nov., isolated from coastal seawater in Qingdao.</title>
        <authorList>
            <person name="Zhang P."/>
        </authorList>
    </citation>
    <scope>NUCLEOTIDE SEQUENCE</scope>
    <source>
        <strain evidence="2">ZSDZ35</strain>
    </source>
</reference>
<dbReference type="Pfam" id="PF05656">
    <property type="entry name" value="DUF805"/>
    <property type="match status" value="1"/>
</dbReference>
<gene>
    <name evidence="2" type="ORF">LRP49_09290</name>
</gene>
<dbReference type="Proteomes" id="UP001149821">
    <property type="component" value="Unassembled WGS sequence"/>
</dbReference>
<feature type="transmembrane region" description="Helical" evidence="1">
    <location>
        <begin position="49"/>
        <end position="69"/>
    </location>
</feature>
<comment type="caution">
    <text evidence="2">The sequence shown here is derived from an EMBL/GenBank/DDBJ whole genome shotgun (WGS) entry which is preliminary data.</text>
</comment>
<sequence>MKNVLFSFKGRIGRKQFWLGSLVMLIQNIILFVAFSMTFDMTTNMPTVAGFGILAVTLVLSIWEATALYVKRFHDRSKSGWWVLIGFVPVIGALWLLIECGFLKGADGTNHFGMNPKLA</sequence>
<evidence type="ECO:0000256" key="1">
    <source>
        <dbReference type="SAM" id="Phobius"/>
    </source>
</evidence>
<dbReference type="EMBL" id="JAJUBB010000005">
    <property type="protein sequence ID" value="MDD1781395.1"/>
    <property type="molecule type" value="Genomic_DNA"/>
</dbReference>
<dbReference type="PANTHER" id="PTHR34980:SF3">
    <property type="entry name" value="BLR8105 PROTEIN"/>
    <property type="match status" value="1"/>
</dbReference>
<name>A0ABT5QLM3_9GAMM</name>